<keyword evidence="1 2" id="KW-0732">Signal</keyword>
<organism evidence="4">
    <name type="scientific">uncultured Sulfurovum sp</name>
    <dbReference type="NCBI Taxonomy" id="269237"/>
    <lineage>
        <taxon>Bacteria</taxon>
        <taxon>Pseudomonadati</taxon>
        <taxon>Campylobacterota</taxon>
        <taxon>Epsilonproteobacteria</taxon>
        <taxon>Campylobacterales</taxon>
        <taxon>Sulfurovaceae</taxon>
        <taxon>Sulfurovum</taxon>
        <taxon>environmental samples</taxon>
    </lineage>
</organism>
<dbReference type="InterPro" id="IPR027385">
    <property type="entry name" value="Beta-barrel_OMP"/>
</dbReference>
<evidence type="ECO:0000256" key="2">
    <source>
        <dbReference type="SAM" id="SignalP"/>
    </source>
</evidence>
<dbReference type="SUPFAM" id="SSF56925">
    <property type="entry name" value="OMPA-like"/>
    <property type="match status" value="1"/>
</dbReference>
<protein>
    <recommendedName>
        <fullName evidence="3">Outer membrane protein beta-barrel domain-containing protein</fullName>
    </recommendedName>
</protein>
<feature type="chain" id="PRO_5028219823" description="Outer membrane protein beta-barrel domain-containing protein" evidence="2">
    <location>
        <begin position="21"/>
        <end position="199"/>
    </location>
</feature>
<proteinExistence type="predicted"/>
<dbReference type="Gene3D" id="2.40.160.20">
    <property type="match status" value="1"/>
</dbReference>
<name>A0A6S6U611_9BACT</name>
<sequence>MTKLTKMTLSFATITSLAMAGGDISPVEPNLNIPQFEEPTINESAVYVGAALASVRLDDDLLDDSFSDIGFMLQLGYSFNDYIALEARYTQSNGDMDDGDSIGTDVKNIAIYLKPMLPLSEFFTLYALAGYGKTTQDTSIGDYSESGFQWGAGAKVELTQNIGLFADYTNFYNDGGFDTLPFSHDIMMDSVNVGMTYTF</sequence>
<evidence type="ECO:0000313" key="4">
    <source>
        <dbReference type="EMBL" id="CAA6823618.1"/>
    </source>
</evidence>
<evidence type="ECO:0000259" key="3">
    <source>
        <dbReference type="Pfam" id="PF13505"/>
    </source>
</evidence>
<evidence type="ECO:0000256" key="1">
    <source>
        <dbReference type="ARBA" id="ARBA00022729"/>
    </source>
</evidence>
<feature type="domain" description="Outer membrane protein beta-barrel" evidence="3">
    <location>
        <begin position="42"/>
        <end position="199"/>
    </location>
</feature>
<feature type="signal peptide" evidence="2">
    <location>
        <begin position="1"/>
        <end position="20"/>
    </location>
</feature>
<dbReference type="InterPro" id="IPR011250">
    <property type="entry name" value="OMP/PagP_B-barrel"/>
</dbReference>
<accession>A0A6S6U611</accession>
<dbReference type="Pfam" id="PF13505">
    <property type="entry name" value="OMP_b-brl"/>
    <property type="match status" value="1"/>
</dbReference>
<dbReference type="AlphaFoldDB" id="A0A6S6U611"/>
<reference evidence="4" key="1">
    <citation type="submission" date="2020-01" db="EMBL/GenBank/DDBJ databases">
        <authorList>
            <person name="Meier V. D."/>
            <person name="Meier V D."/>
        </authorList>
    </citation>
    <scope>NUCLEOTIDE SEQUENCE</scope>
    <source>
        <strain evidence="4">HLG_WM_MAG_01</strain>
    </source>
</reference>
<dbReference type="EMBL" id="CACVAS010000117">
    <property type="protein sequence ID" value="CAA6823618.1"/>
    <property type="molecule type" value="Genomic_DNA"/>
</dbReference>
<gene>
    <name evidence="4" type="ORF">HELGO_WM953</name>
</gene>